<dbReference type="EMBL" id="UOFL01000017">
    <property type="protein sequence ID" value="VAW71295.1"/>
    <property type="molecule type" value="Genomic_DNA"/>
</dbReference>
<dbReference type="GO" id="GO:0005829">
    <property type="term" value="C:cytosol"/>
    <property type="evidence" value="ECO:0007669"/>
    <property type="project" value="TreeGrafter"/>
</dbReference>
<evidence type="ECO:0000256" key="6">
    <source>
        <dbReference type="ARBA" id="ARBA00023146"/>
    </source>
</evidence>
<dbReference type="FunFam" id="3.40.50.620:FF:000093">
    <property type="entry name" value="Glutamyl-Q tRNA(Asp) synthetase"/>
    <property type="match status" value="1"/>
</dbReference>
<sequence>MPETPSQYRGRFAPSPTGPLHFGSLVSAVASYADARHVNGQWLVRIEDIDPAREIPGSDKSILNTLELFGFEWDEEVVWQSKRQPLYQEAIHQLISDHHVYYCSCTRKSIIAAGLQGANGMLYPGHCQNKNLTESSGHSLRLRVTNQAIHFTDRVRGQQCQHLDKDVGDFILRRSDQLWAYQLAVVVDDAEQNINHIVRGTDLLHSTQRQIYLQQCLSYSQPEYLHHLLIFNNSQTKLSKQTGAPALQTDKPHHSLFNCLQILGQQPPTELQHATLNEIWQWAISHWNVSALIH</sequence>
<dbReference type="GO" id="GO:0005524">
    <property type="term" value="F:ATP binding"/>
    <property type="evidence" value="ECO:0007669"/>
    <property type="project" value="UniProtKB-KW"/>
</dbReference>
<dbReference type="GO" id="GO:0006400">
    <property type="term" value="P:tRNA modification"/>
    <property type="evidence" value="ECO:0007669"/>
    <property type="project" value="InterPro"/>
</dbReference>
<dbReference type="HAMAP" id="MF_01428">
    <property type="entry name" value="Glu_Q_tRNA_synth"/>
    <property type="match status" value="1"/>
</dbReference>
<keyword evidence="1" id="KW-0436">Ligase</keyword>
<keyword evidence="5" id="KW-0067">ATP-binding</keyword>
<keyword evidence="3" id="KW-0547">Nucleotide-binding</keyword>
<gene>
    <name evidence="8" type="ORF">MNBD_GAMMA12-2358</name>
</gene>
<evidence type="ECO:0000259" key="7">
    <source>
        <dbReference type="Pfam" id="PF00749"/>
    </source>
</evidence>
<dbReference type="PANTHER" id="PTHR43311">
    <property type="entry name" value="GLUTAMATE--TRNA LIGASE"/>
    <property type="match status" value="1"/>
</dbReference>
<dbReference type="SUPFAM" id="SSF52374">
    <property type="entry name" value="Nucleotidylyl transferase"/>
    <property type="match status" value="1"/>
</dbReference>
<evidence type="ECO:0000313" key="8">
    <source>
        <dbReference type="EMBL" id="VAW71295.1"/>
    </source>
</evidence>
<dbReference type="Pfam" id="PF00749">
    <property type="entry name" value="tRNA-synt_1c"/>
    <property type="match status" value="1"/>
</dbReference>
<evidence type="ECO:0000256" key="5">
    <source>
        <dbReference type="ARBA" id="ARBA00022840"/>
    </source>
</evidence>
<evidence type="ECO:0000256" key="1">
    <source>
        <dbReference type="ARBA" id="ARBA00022598"/>
    </source>
</evidence>
<keyword evidence="4" id="KW-0862">Zinc</keyword>
<protein>
    <submittedName>
        <fullName evidence="8">Glutamyl-Q tRNA(Asp) synthetase</fullName>
    </submittedName>
</protein>
<dbReference type="InterPro" id="IPR020058">
    <property type="entry name" value="Glu/Gln-tRNA-synth_Ib_cat-dom"/>
</dbReference>
<dbReference type="AlphaFoldDB" id="A0A3B0XS88"/>
<dbReference type="PANTHER" id="PTHR43311:SF1">
    <property type="entry name" value="GLUTAMYL-Q TRNA(ASP) SYNTHETASE"/>
    <property type="match status" value="1"/>
</dbReference>
<dbReference type="GO" id="GO:0008270">
    <property type="term" value="F:zinc ion binding"/>
    <property type="evidence" value="ECO:0007669"/>
    <property type="project" value="InterPro"/>
</dbReference>
<dbReference type="InterPro" id="IPR049940">
    <property type="entry name" value="GluQ/Sye"/>
</dbReference>
<reference evidence="8" key="1">
    <citation type="submission" date="2018-06" db="EMBL/GenBank/DDBJ databases">
        <authorList>
            <person name="Zhirakovskaya E."/>
        </authorList>
    </citation>
    <scope>NUCLEOTIDE SEQUENCE</scope>
</reference>
<dbReference type="GO" id="GO:0004818">
    <property type="term" value="F:glutamate-tRNA ligase activity"/>
    <property type="evidence" value="ECO:0007669"/>
    <property type="project" value="TreeGrafter"/>
</dbReference>
<dbReference type="InterPro" id="IPR014729">
    <property type="entry name" value="Rossmann-like_a/b/a_fold"/>
</dbReference>
<feature type="domain" description="Glutamyl/glutaminyl-tRNA synthetase class Ib catalytic" evidence="7">
    <location>
        <begin position="9"/>
        <end position="278"/>
    </location>
</feature>
<dbReference type="Gene3D" id="3.40.50.620">
    <property type="entry name" value="HUPs"/>
    <property type="match status" value="1"/>
</dbReference>
<dbReference type="InterPro" id="IPR022380">
    <property type="entry name" value="Glu-Q_tRNA(Asp)_Synthase"/>
</dbReference>
<accession>A0A3B0XS88</accession>
<dbReference type="NCBIfam" id="NF004314">
    <property type="entry name" value="PRK05710.1-3"/>
    <property type="match status" value="1"/>
</dbReference>
<name>A0A3B0XS88_9ZZZZ</name>
<evidence type="ECO:0000256" key="2">
    <source>
        <dbReference type="ARBA" id="ARBA00022723"/>
    </source>
</evidence>
<keyword evidence="6" id="KW-0030">Aminoacyl-tRNA synthetase</keyword>
<dbReference type="InterPro" id="IPR000924">
    <property type="entry name" value="Glu/Gln-tRNA-synth"/>
</dbReference>
<keyword evidence="2" id="KW-0479">Metal-binding</keyword>
<evidence type="ECO:0000256" key="3">
    <source>
        <dbReference type="ARBA" id="ARBA00022741"/>
    </source>
</evidence>
<evidence type="ECO:0000256" key="4">
    <source>
        <dbReference type="ARBA" id="ARBA00022833"/>
    </source>
</evidence>
<dbReference type="PRINTS" id="PR00987">
    <property type="entry name" value="TRNASYNTHGLU"/>
</dbReference>
<organism evidence="8">
    <name type="scientific">hydrothermal vent metagenome</name>
    <dbReference type="NCBI Taxonomy" id="652676"/>
    <lineage>
        <taxon>unclassified sequences</taxon>
        <taxon>metagenomes</taxon>
        <taxon>ecological metagenomes</taxon>
    </lineage>
</organism>
<dbReference type="GO" id="GO:0006424">
    <property type="term" value="P:glutamyl-tRNA aminoacylation"/>
    <property type="evidence" value="ECO:0007669"/>
    <property type="project" value="InterPro"/>
</dbReference>
<proteinExistence type="inferred from homology"/>
<dbReference type="NCBIfam" id="TIGR03838">
    <property type="entry name" value="queuosine_YadB"/>
    <property type="match status" value="1"/>
</dbReference>